<keyword evidence="2" id="KW-1185">Reference proteome</keyword>
<evidence type="ECO:0000313" key="1">
    <source>
        <dbReference type="EMBL" id="KAJ2968241.1"/>
    </source>
</evidence>
<proteinExistence type="predicted"/>
<dbReference type="EMBL" id="JANSHE010006080">
    <property type="protein sequence ID" value="KAJ2968241.1"/>
    <property type="molecule type" value="Genomic_DNA"/>
</dbReference>
<name>A0ACC1MPI1_9APHY</name>
<protein>
    <submittedName>
        <fullName evidence="1">Uncharacterized protein</fullName>
    </submittedName>
</protein>
<sequence length="244" mass="26491">MSSVPALPAEADRFRGYGQSSTSYGIDDALDLCAEHAIGGMLGLLFNALFADSAIIALDGVNTSASGGWLNHNWKQLYIQIAYIAACTAYSFIVTALIAKVLDCVPTLHLRATPEEEMLGMDDAEVRALRRRGLRAQWFYHQASRFRSSARLHGPLQTSLQRLMSTDAANNADVRARLMKELKDAMKSKDLLKSTTIRSVLSEVYAADKAASGTAPPSAVVGILRKAATRRSDAAAEFQKAARR</sequence>
<evidence type="ECO:0000313" key="2">
    <source>
        <dbReference type="Proteomes" id="UP001144978"/>
    </source>
</evidence>
<reference evidence="1" key="1">
    <citation type="submission" date="2022-08" db="EMBL/GenBank/DDBJ databases">
        <title>Genome Sequence of Pycnoporus sanguineus.</title>
        <authorList>
            <person name="Buettner E."/>
        </authorList>
    </citation>
    <scope>NUCLEOTIDE SEQUENCE</scope>
    <source>
        <strain evidence="1">CG-C14</strain>
    </source>
</reference>
<dbReference type="Proteomes" id="UP001144978">
    <property type="component" value="Unassembled WGS sequence"/>
</dbReference>
<accession>A0ACC1MPI1</accession>
<gene>
    <name evidence="1" type="ORF">NUW54_g13274</name>
</gene>
<organism evidence="1 2">
    <name type="scientific">Trametes sanguinea</name>
    <dbReference type="NCBI Taxonomy" id="158606"/>
    <lineage>
        <taxon>Eukaryota</taxon>
        <taxon>Fungi</taxon>
        <taxon>Dikarya</taxon>
        <taxon>Basidiomycota</taxon>
        <taxon>Agaricomycotina</taxon>
        <taxon>Agaricomycetes</taxon>
        <taxon>Polyporales</taxon>
        <taxon>Polyporaceae</taxon>
        <taxon>Trametes</taxon>
    </lineage>
</organism>
<comment type="caution">
    <text evidence="1">The sequence shown here is derived from an EMBL/GenBank/DDBJ whole genome shotgun (WGS) entry which is preliminary data.</text>
</comment>